<proteinExistence type="predicted"/>
<dbReference type="EMBL" id="VGLS01000826">
    <property type="protein sequence ID" value="MBM3226206.1"/>
    <property type="molecule type" value="Genomic_DNA"/>
</dbReference>
<accession>A0A937W3H8</accession>
<feature type="transmembrane region" description="Helical" evidence="6">
    <location>
        <begin position="60"/>
        <end position="77"/>
    </location>
</feature>
<dbReference type="AlphaFoldDB" id="A0A937W3H8"/>
<sequence>MWPPGLSSVLAPCLALSAALLVGAGLIWASGASVLAAYGGLLMGMCGSWHALAETGVAATPYILTGLAVAVGLQGGLFNIGAEGQLYLGALSAVVVGYAVDGLPQVVHVPLALLAGALGGALWAALPGFLKARLGAHEVINTIMLNYVAIKLVDYLVKQVLRDPSASVDRTPSILATARLPALFGPEMRLHAGLLLALAAVGCIAWLLARTTLGFAIRTVGVQPTAAHYAGMSIPRIVVGTMVLSGLLAGLAGASEVLGLYHTLPAAFSTGYGFDAIAVAVLAKSHPLSVLPAALLWGGLRNGAGLMQVRTGVSIDFINVLQALVIVGLAAYPRLRARRR</sequence>
<keyword evidence="3 6" id="KW-0812">Transmembrane</keyword>
<keyword evidence="2" id="KW-1003">Cell membrane</keyword>
<evidence type="ECO:0000256" key="3">
    <source>
        <dbReference type="ARBA" id="ARBA00022692"/>
    </source>
</evidence>
<name>A0A937W3H8_UNCTE</name>
<evidence type="ECO:0000256" key="6">
    <source>
        <dbReference type="SAM" id="Phobius"/>
    </source>
</evidence>
<organism evidence="7 8">
    <name type="scientific">Tectimicrobiota bacterium</name>
    <dbReference type="NCBI Taxonomy" id="2528274"/>
    <lineage>
        <taxon>Bacteria</taxon>
        <taxon>Pseudomonadati</taxon>
        <taxon>Nitrospinota/Tectimicrobiota group</taxon>
        <taxon>Candidatus Tectimicrobiota</taxon>
    </lineage>
</organism>
<comment type="subcellular location">
    <subcellularLocation>
        <location evidence="1">Cell membrane</location>
        <topology evidence="1">Multi-pass membrane protein</topology>
    </subcellularLocation>
</comment>
<feature type="transmembrane region" description="Helical" evidence="6">
    <location>
        <begin position="106"/>
        <end position="126"/>
    </location>
</feature>
<evidence type="ECO:0000313" key="7">
    <source>
        <dbReference type="EMBL" id="MBM3226206.1"/>
    </source>
</evidence>
<keyword evidence="5 6" id="KW-0472">Membrane</keyword>
<feature type="transmembrane region" description="Helical" evidence="6">
    <location>
        <begin position="194"/>
        <end position="217"/>
    </location>
</feature>
<dbReference type="Pfam" id="PF02653">
    <property type="entry name" value="BPD_transp_2"/>
    <property type="match status" value="1"/>
</dbReference>
<evidence type="ECO:0000313" key="8">
    <source>
        <dbReference type="Proteomes" id="UP000712673"/>
    </source>
</evidence>
<dbReference type="PANTHER" id="PTHR47089">
    <property type="entry name" value="ABC TRANSPORTER, PERMEASE PROTEIN"/>
    <property type="match status" value="1"/>
</dbReference>
<feature type="transmembrane region" description="Helical" evidence="6">
    <location>
        <begin position="317"/>
        <end position="335"/>
    </location>
</feature>
<dbReference type="Proteomes" id="UP000712673">
    <property type="component" value="Unassembled WGS sequence"/>
</dbReference>
<protein>
    <submittedName>
        <fullName evidence="7">ABC transporter permease</fullName>
    </submittedName>
</protein>
<keyword evidence="4 6" id="KW-1133">Transmembrane helix</keyword>
<dbReference type="CDD" id="cd06580">
    <property type="entry name" value="TM_PBP1_transp_TpRbsC_like"/>
    <property type="match status" value="1"/>
</dbReference>
<evidence type="ECO:0000256" key="1">
    <source>
        <dbReference type="ARBA" id="ARBA00004651"/>
    </source>
</evidence>
<dbReference type="GO" id="GO:0005886">
    <property type="term" value="C:plasma membrane"/>
    <property type="evidence" value="ECO:0007669"/>
    <property type="project" value="UniProtKB-SubCell"/>
</dbReference>
<gene>
    <name evidence="7" type="ORF">FJZ47_20775</name>
</gene>
<evidence type="ECO:0000256" key="5">
    <source>
        <dbReference type="ARBA" id="ARBA00023136"/>
    </source>
</evidence>
<reference evidence="7" key="1">
    <citation type="submission" date="2019-03" db="EMBL/GenBank/DDBJ databases">
        <title>Lake Tanganyika Metagenome-Assembled Genomes (MAGs).</title>
        <authorList>
            <person name="Tran P."/>
        </authorList>
    </citation>
    <scope>NUCLEOTIDE SEQUENCE</scope>
    <source>
        <strain evidence="7">K_DeepCast_65m_m2_066</strain>
    </source>
</reference>
<dbReference type="PANTHER" id="PTHR47089:SF1">
    <property type="entry name" value="GUANOSINE ABC TRANSPORTER PERMEASE PROTEIN NUPP"/>
    <property type="match status" value="1"/>
</dbReference>
<evidence type="ECO:0000256" key="2">
    <source>
        <dbReference type="ARBA" id="ARBA00022475"/>
    </source>
</evidence>
<dbReference type="InterPro" id="IPR001851">
    <property type="entry name" value="ABC_transp_permease"/>
</dbReference>
<feature type="transmembrane region" description="Helical" evidence="6">
    <location>
        <begin position="237"/>
        <end position="261"/>
    </location>
</feature>
<comment type="caution">
    <text evidence="7">The sequence shown here is derived from an EMBL/GenBank/DDBJ whole genome shotgun (WGS) entry which is preliminary data.</text>
</comment>
<feature type="transmembrane region" description="Helical" evidence="6">
    <location>
        <begin position="84"/>
        <end position="100"/>
    </location>
</feature>
<evidence type="ECO:0000256" key="4">
    <source>
        <dbReference type="ARBA" id="ARBA00022989"/>
    </source>
</evidence>
<dbReference type="GO" id="GO:0022857">
    <property type="term" value="F:transmembrane transporter activity"/>
    <property type="evidence" value="ECO:0007669"/>
    <property type="project" value="InterPro"/>
</dbReference>